<dbReference type="OrthoDB" id="193931at2759"/>
<dbReference type="KEGG" id="nai:NECAME_08849"/>
<evidence type="ECO:0000256" key="1">
    <source>
        <dbReference type="ARBA" id="ARBA00004236"/>
    </source>
</evidence>
<dbReference type="GO" id="GO:0005524">
    <property type="term" value="F:ATP binding"/>
    <property type="evidence" value="ECO:0007669"/>
    <property type="project" value="UniProtKB-UniRule"/>
</dbReference>
<keyword evidence="10" id="KW-0808">Transferase</keyword>
<feature type="region of interest" description="Disordered" evidence="23">
    <location>
        <begin position="899"/>
        <end position="934"/>
    </location>
</feature>
<comment type="function">
    <text evidence="18">Serine/threonine-protein kinase. Involved in the specific phosphorylation of microtubule-associated proteins for MAP2 and MAP4. Phosphorylates the microtubule-associated protein MAPT/TAU. Phosphorylates CDC25C on 'Ser-216'. Regulates localization and activity of some histone deacetylases by mediating phosphorylation of HDAC7, promoting subsequent interaction between HDAC7 and 14-3-3 and export from the nucleus. Regulates localization and activity of MITF by mediating its phosphorylation, promoting subsequent interaction between MITF and 14-3-3 and retention in the cytosol. Negatively regulates the Hippo signaling pathway and antagonizes the phosphorylation of LATS1. Cooperates with DLG5 to inhibit the kinase activity of STK3/MST2 toward LATS1. Phosphorylates PKP2 and KSR1.</text>
</comment>
<dbReference type="EMBL" id="KI658903">
    <property type="protein sequence ID" value="ETN80955.1"/>
    <property type="molecule type" value="Genomic_DNA"/>
</dbReference>
<dbReference type="Gene3D" id="1.10.8.10">
    <property type="entry name" value="DNA helicase RuvA subunit, C-terminal domain"/>
    <property type="match status" value="1"/>
</dbReference>
<evidence type="ECO:0000256" key="15">
    <source>
        <dbReference type="ARBA" id="ARBA00023273"/>
    </source>
</evidence>
<keyword evidence="11 22" id="KW-0547">Nucleotide-binding</keyword>
<evidence type="ECO:0000256" key="5">
    <source>
        <dbReference type="ARBA" id="ARBA00012513"/>
    </source>
</evidence>
<evidence type="ECO:0000259" key="25">
    <source>
        <dbReference type="PROSITE" id="PS50030"/>
    </source>
</evidence>
<evidence type="ECO:0000256" key="12">
    <source>
        <dbReference type="ARBA" id="ARBA00022777"/>
    </source>
</evidence>
<dbReference type="InterPro" id="IPR049508">
    <property type="entry name" value="MARK1-4_cat"/>
</dbReference>
<evidence type="ECO:0000256" key="23">
    <source>
        <dbReference type="SAM" id="MobiDB-lite"/>
    </source>
</evidence>
<reference evidence="28" key="1">
    <citation type="journal article" date="2014" name="Nat. Genet.">
        <title>Genome of the human hookworm Necator americanus.</title>
        <authorList>
            <person name="Tang Y.T."/>
            <person name="Gao X."/>
            <person name="Rosa B.A."/>
            <person name="Abubucker S."/>
            <person name="Hallsworth-Pepin K."/>
            <person name="Martin J."/>
            <person name="Tyagi R."/>
            <person name="Heizer E."/>
            <person name="Zhang X."/>
            <person name="Bhonagiri-Palsikar V."/>
            <person name="Minx P."/>
            <person name="Warren W.C."/>
            <person name="Wang Q."/>
            <person name="Zhan B."/>
            <person name="Hotez P.J."/>
            <person name="Sternberg P.W."/>
            <person name="Dougall A."/>
            <person name="Gaze S.T."/>
            <person name="Mulvenna J."/>
            <person name="Sotillo J."/>
            <person name="Ranganathan S."/>
            <person name="Rabelo E.M."/>
            <person name="Wilson R.K."/>
            <person name="Felgner P.L."/>
            <person name="Bethony J."/>
            <person name="Hawdon J.M."/>
            <person name="Gasser R.B."/>
            <person name="Loukas A."/>
            <person name="Mitreva M."/>
        </authorList>
    </citation>
    <scope>NUCLEOTIDE SEQUENCE [LARGE SCALE GENOMIC DNA]</scope>
</reference>
<evidence type="ECO:0000256" key="18">
    <source>
        <dbReference type="ARBA" id="ARBA00054424"/>
    </source>
</evidence>
<feature type="region of interest" description="Disordered" evidence="23">
    <location>
        <begin position="1061"/>
        <end position="1082"/>
    </location>
</feature>
<dbReference type="Gene3D" id="1.10.510.10">
    <property type="entry name" value="Transferase(Phosphotransferase) domain 1"/>
    <property type="match status" value="1"/>
</dbReference>
<organism evidence="27 28">
    <name type="scientific">Necator americanus</name>
    <name type="common">Human hookworm</name>
    <dbReference type="NCBI Taxonomy" id="51031"/>
    <lineage>
        <taxon>Eukaryota</taxon>
        <taxon>Metazoa</taxon>
        <taxon>Ecdysozoa</taxon>
        <taxon>Nematoda</taxon>
        <taxon>Chromadorea</taxon>
        <taxon>Rhabditida</taxon>
        <taxon>Rhabditina</taxon>
        <taxon>Rhabditomorpha</taxon>
        <taxon>Strongyloidea</taxon>
        <taxon>Ancylostomatidae</taxon>
        <taxon>Bunostominae</taxon>
        <taxon>Necator</taxon>
    </lineage>
</organism>
<dbReference type="FunFam" id="3.30.310.80:FF:000001">
    <property type="entry name" value="Non-specific serine/threonine protein kinase"/>
    <property type="match status" value="1"/>
</dbReference>
<dbReference type="GO" id="GO:0005938">
    <property type="term" value="C:cell cortex"/>
    <property type="evidence" value="ECO:0007669"/>
    <property type="project" value="UniProtKB-SubCell"/>
</dbReference>
<dbReference type="Gene3D" id="3.30.200.20">
    <property type="entry name" value="Phosphorylase Kinase, domain 1"/>
    <property type="match status" value="1"/>
</dbReference>
<dbReference type="InterPro" id="IPR017441">
    <property type="entry name" value="Protein_kinase_ATP_BS"/>
</dbReference>
<feature type="region of interest" description="Disordered" evidence="23">
    <location>
        <begin position="486"/>
        <end position="565"/>
    </location>
</feature>
<evidence type="ECO:0000256" key="7">
    <source>
        <dbReference type="ARBA" id="ARBA00022490"/>
    </source>
</evidence>
<evidence type="ECO:0000256" key="16">
    <source>
        <dbReference type="ARBA" id="ARBA00047899"/>
    </source>
</evidence>
<evidence type="ECO:0000256" key="2">
    <source>
        <dbReference type="ARBA" id="ARBA00004316"/>
    </source>
</evidence>
<keyword evidence="12 27" id="KW-0418">Kinase</keyword>
<feature type="compositionally biased region" description="Low complexity" evidence="23">
    <location>
        <begin position="496"/>
        <end position="519"/>
    </location>
</feature>
<dbReference type="FunFam" id="3.30.200.20:FF:000003">
    <property type="entry name" value="Non-specific serine/threonine protein kinase"/>
    <property type="match status" value="1"/>
</dbReference>
<keyword evidence="28" id="KW-1185">Reference proteome</keyword>
<comment type="similarity">
    <text evidence="4">Belongs to the protein kinase superfamily. CAMK Ser/Thr protein kinase family. SNF1 subfamily.</text>
</comment>
<evidence type="ECO:0000256" key="17">
    <source>
        <dbReference type="ARBA" id="ARBA00048679"/>
    </source>
</evidence>
<keyword evidence="13 22" id="KW-0067">ATP-binding</keyword>
<feature type="domain" description="UBA" evidence="25">
    <location>
        <begin position="408"/>
        <end position="447"/>
    </location>
</feature>
<dbReference type="PROSITE" id="PS50011">
    <property type="entry name" value="PROTEIN_KINASE_DOM"/>
    <property type="match status" value="1"/>
</dbReference>
<evidence type="ECO:0000256" key="20">
    <source>
        <dbReference type="ARBA" id="ARBA00071529"/>
    </source>
</evidence>
<evidence type="ECO:0000256" key="3">
    <source>
        <dbReference type="ARBA" id="ARBA00004544"/>
    </source>
</evidence>
<comment type="subunit">
    <text evidence="19">Interacts with MAPT/TAU. Interacts with DLG5 (via coiled-coil domain). Interacts with STK3/MST2 and STK4/MST1 in the presence of DLG5. Interacts with YWHAB, YWHAG, YWHAQ and YWHAZ. Interacts with PKP2 (via N-terminus). Interacts with CDC25C. Interacts with KSR1.</text>
</comment>
<dbReference type="GO" id="GO:0000226">
    <property type="term" value="P:microtubule cytoskeleton organization"/>
    <property type="evidence" value="ECO:0007669"/>
    <property type="project" value="TreeGrafter"/>
</dbReference>
<protein>
    <recommendedName>
        <fullName evidence="20">MAP/microtubule affinity-regulating kinase 3</fullName>
        <ecNumber evidence="5">2.7.11.1</ecNumber>
    </recommendedName>
    <alternativeName>
        <fullName evidence="21">Serine/threonine-protein kinase par-1</fullName>
    </alternativeName>
</protein>
<keyword evidence="6" id="KW-1003">Cell membrane</keyword>
<evidence type="ECO:0000256" key="19">
    <source>
        <dbReference type="ARBA" id="ARBA00063680"/>
    </source>
</evidence>
<dbReference type="InterPro" id="IPR011009">
    <property type="entry name" value="Kinase-like_dom_sf"/>
</dbReference>
<dbReference type="Gene3D" id="3.30.310.80">
    <property type="entry name" value="Kinase associated domain 1, KA1"/>
    <property type="match status" value="1"/>
</dbReference>
<sequence>MLQAVQPFRADCIEHVSAPSAGDNKSTEKSSKSTSSSSNKKSPKSVAVSTAKPSSCTPRAPVIMNNGGQQAPSGAAVAQPSRHSSAAQPPHSSSSRSHHTGTGSSQHASHLRPSAGMGSSSRSGGRRPPDDPHVGKYKLLKTIGKGNFAKVKLAKHTITGQEVAIKIIDKTALNPSSLQKLFREVKIMKQLDHPNIVKLYQVMENEQTLYLVLEYASGGEVFDYLVAHGRMKEKEARVKFRQIVSAVQYLHSKNIIHRDLKAENLLLDADMNIKIADFGFSNQFTLGNKLDTFCGSPPYAAPELFQGKKYDGPEVDVWSLGVILYTLVSGSLPFDGQNLKELRERVLRGKYRIPFYMSTDCENLLKKFLVLNPARRGTLETIMKDRWMNIGYEDEGELKPYVEPPKDQIDEARIEKLIQLGFNKGSILDALEKEKFEDIHATYLLLGERKCEMDAGDLALAQQAVTHSTHNVSSGIGSHAVGTNTASVATSTQSPSKYSRTSSAQTSSAAPGSSTANTTVPLPKQPSRRSSQNDTASSNSQQTSQPSSSARAQVQMRQQPTSRHAAMSMVPATYQAGNADGHRDYLASFTRGGTSSTVSSGSRKSSDPKGRVPINLGVRAAGQRTDGSSSARSAHPSSGISATYQMPTSASLIGKLPITGNNSGAGANATPQLKTPAAIAQVPIALQKSGSQISHAPTEPVIKEDEDESSESSTGGANGVTTITHLPIIGGAPVAQSPLPPVEDISADMKTSISVTPEREHKLVDPFILSLLYGFQKLTARNFFFLFWGINKPSLIHQSPSMPPTILKAMGELTVRGASSTSGDRGESPKMTKSATGNPLIATPPPSTATPPVSTPSQTYAPAPALQTSVTPEQRPSVAATTTVNAANATAFPRNTRNRQTFHGKTDYNKVNGEEEESETEQAPAGQSIGNGQKGGFFLSKLTKLTRRSSTASPAAVARVASHISSVIPRRSLHHSVSMTGAPPDSATHRHRSSDYSPSVVTGGHYHESGSGLPPPYSALRRGPHEGAATPASGQPPSRAGTVGVSAGAPVAGALSQIREGHTAAPGGTATPPSGREGEIKPRSLRFTWSMKTTSSLAPDEMMREIRKVLDANNCDYEQRERYLILCVHGDPNADSLVQWEMEVCKLPRLSLNGVRFKRISGTSIGFKNIASKIAQELNL</sequence>
<dbReference type="SMART" id="SM00220">
    <property type="entry name" value="S_TKc"/>
    <property type="match status" value="1"/>
</dbReference>
<keyword evidence="9" id="KW-0597">Phosphoprotein</keyword>
<dbReference type="OMA" id="TVQHAPM"/>
<dbReference type="Pfam" id="PF00069">
    <property type="entry name" value="Pkinase"/>
    <property type="match status" value="1"/>
</dbReference>
<evidence type="ECO:0000256" key="13">
    <source>
        <dbReference type="ARBA" id="ARBA00022840"/>
    </source>
</evidence>
<evidence type="ECO:0000256" key="9">
    <source>
        <dbReference type="ARBA" id="ARBA00022553"/>
    </source>
</evidence>
<proteinExistence type="inferred from homology"/>
<dbReference type="GO" id="GO:0050321">
    <property type="term" value="F:tau-protein kinase activity"/>
    <property type="evidence" value="ECO:0007669"/>
    <property type="project" value="TreeGrafter"/>
</dbReference>
<dbReference type="InterPro" id="IPR001772">
    <property type="entry name" value="KA1_dom"/>
</dbReference>
<dbReference type="PROSITE" id="PS00108">
    <property type="entry name" value="PROTEIN_KINASE_ST"/>
    <property type="match status" value="1"/>
</dbReference>
<dbReference type="SUPFAM" id="SSF56112">
    <property type="entry name" value="Protein kinase-like (PK-like)"/>
    <property type="match status" value="1"/>
</dbReference>
<keyword evidence="14" id="KW-0472">Membrane</keyword>
<dbReference type="InterPro" id="IPR028375">
    <property type="entry name" value="KA1/Ssp2_C"/>
</dbReference>
<feature type="region of interest" description="Disordered" evidence="23">
    <location>
        <begin position="585"/>
        <end position="642"/>
    </location>
</feature>
<dbReference type="FunFam" id="1.10.8.10:FF:000005">
    <property type="entry name" value="Non-specific serine/threonine protein kinase"/>
    <property type="match status" value="1"/>
</dbReference>
<dbReference type="Pfam" id="PF02149">
    <property type="entry name" value="KA1"/>
    <property type="match status" value="1"/>
</dbReference>
<feature type="compositionally biased region" description="Polar residues" evidence="23">
    <location>
        <begin position="486"/>
        <end position="495"/>
    </location>
</feature>
<evidence type="ECO:0000256" key="4">
    <source>
        <dbReference type="ARBA" id="ARBA00006234"/>
    </source>
</evidence>
<keyword evidence="15" id="KW-0966">Cell projection</keyword>
<evidence type="ECO:0000256" key="8">
    <source>
        <dbReference type="ARBA" id="ARBA00022527"/>
    </source>
</evidence>
<dbReference type="GO" id="GO:0106310">
    <property type="term" value="F:protein serine kinase activity"/>
    <property type="evidence" value="ECO:0007669"/>
    <property type="project" value="RHEA"/>
</dbReference>
<dbReference type="PROSITE" id="PS50030">
    <property type="entry name" value="UBA"/>
    <property type="match status" value="1"/>
</dbReference>
<feature type="region of interest" description="Disordered" evidence="23">
    <location>
        <begin position="817"/>
        <end position="864"/>
    </location>
</feature>
<dbReference type="SMART" id="SM00165">
    <property type="entry name" value="UBA"/>
    <property type="match status" value="1"/>
</dbReference>
<feature type="compositionally biased region" description="Low complexity" evidence="23">
    <location>
        <begin position="850"/>
        <end position="859"/>
    </location>
</feature>
<evidence type="ECO:0000256" key="10">
    <source>
        <dbReference type="ARBA" id="ARBA00022679"/>
    </source>
</evidence>
<dbReference type="STRING" id="51031.W2TFY8"/>
<feature type="domain" description="Protein kinase" evidence="24">
    <location>
        <begin position="137"/>
        <end position="388"/>
    </location>
</feature>
<feature type="region of interest" description="Disordered" evidence="23">
    <location>
        <begin position="972"/>
        <end position="1046"/>
    </location>
</feature>
<feature type="binding site" evidence="22">
    <location>
        <position position="166"/>
    </location>
    <ligand>
        <name>ATP</name>
        <dbReference type="ChEBI" id="CHEBI:30616"/>
    </ligand>
</feature>
<keyword evidence="7" id="KW-0963">Cytoplasm</keyword>
<evidence type="ECO:0000313" key="27">
    <source>
        <dbReference type="EMBL" id="ETN80955.1"/>
    </source>
</evidence>
<dbReference type="SUPFAM" id="SSF103243">
    <property type="entry name" value="KA1-like"/>
    <property type="match status" value="1"/>
</dbReference>
<evidence type="ECO:0000313" key="28">
    <source>
        <dbReference type="Proteomes" id="UP000053676"/>
    </source>
</evidence>
<dbReference type="InterPro" id="IPR015940">
    <property type="entry name" value="UBA"/>
</dbReference>
<dbReference type="GO" id="GO:0005886">
    <property type="term" value="C:plasma membrane"/>
    <property type="evidence" value="ECO:0007669"/>
    <property type="project" value="UniProtKB-SubCell"/>
</dbReference>
<evidence type="ECO:0000256" key="11">
    <source>
        <dbReference type="ARBA" id="ARBA00022741"/>
    </source>
</evidence>
<feature type="region of interest" description="Disordered" evidence="23">
    <location>
        <begin position="1"/>
        <end position="136"/>
    </location>
</feature>
<dbReference type="PROSITE" id="PS00107">
    <property type="entry name" value="PROTEIN_KINASE_ATP"/>
    <property type="match status" value="1"/>
</dbReference>
<accession>W2TFY8</accession>
<feature type="region of interest" description="Disordered" evidence="23">
    <location>
        <begin position="688"/>
        <end position="720"/>
    </location>
</feature>
<evidence type="ECO:0000256" key="14">
    <source>
        <dbReference type="ARBA" id="ARBA00023136"/>
    </source>
</evidence>
<name>W2TFY8_NECAM</name>
<dbReference type="PANTHER" id="PTHR24346">
    <property type="entry name" value="MAP/MICROTUBULE AFFINITY-REGULATING KINASE"/>
    <property type="match status" value="1"/>
</dbReference>
<feature type="domain" description="KA1" evidence="26">
    <location>
        <begin position="1131"/>
        <end position="1180"/>
    </location>
</feature>
<dbReference type="AlphaFoldDB" id="W2TFY8"/>
<comment type="subcellular location">
    <subcellularLocation>
        <location evidence="1">Cell membrane</location>
    </subcellularLocation>
    <subcellularLocation>
        <location evidence="2">Cell projection</location>
    </subcellularLocation>
    <subcellularLocation>
        <location evidence="3">Cytoplasm</location>
        <location evidence="3">Cell cortex</location>
    </subcellularLocation>
</comment>
<feature type="compositionally biased region" description="Low complexity" evidence="23">
    <location>
        <begin position="588"/>
        <end position="603"/>
    </location>
</feature>
<evidence type="ECO:0000256" key="21">
    <source>
        <dbReference type="ARBA" id="ARBA00074935"/>
    </source>
</evidence>
<keyword evidence="8" id="KW-0723">Serine/threonine-protein kinase</keyword>
<evidence type="ECO:0000259" key="26">
    <source>
        <dbReference type="PROSITE" id="PS50032"/>
    </source>
</evidence>
<feature type="compositionally biased region" description="Low complexity" evidence="23">
    <location>
        <begin position="529"/>
        <end position="553"/>
    </location>
</feature>
<dbReference type="InterPro" id="IPR008271">
    <property type="entry name" value="Ser/Thr_kinase_AS"/>
</dbReference>
<comment type="catalytic activity">
    <reaction evidence="17">
        <text>L-seryl-[protein] + ATP = O-phospho-L-seryl-[protein] + ADP + H(+)</text>
        <dbReference type="Rhea" id="RHEA:17989"/>
        <dbReference type="Rhea" id="RHEA-COMP:9863"/>
        <dbReference type="Rhea" id="RHEA-COMP:11604"/>
        <dbReference type="ChEBI" id="CHEBI:15378"/>
        <dbReference type="ChEBI" id="CHEBI:29999"/>
        <dbReference type="ChEBI" id="CHEBI:30616"/>
        <dbReference type="ChEBI" id="CHEBI:83421"/>
        <dbReference type="ChEBI" id="CHEBI:456216"/>
        <dbReference type="EC" id="2.7.11.1"/>
    </reaction>
</comment>
<gene>
    <name evidence="27" type="ORF">NECAME_08849</name>
</gene>
<dbReference type="CDD" id="cd14337">
    <property type="entry name" value="UBA_MARK_Par1"/>
    <property type="match status" value="1"/>
</dbReference>
<evidence type="ECO:0000256" key="22">
    <source>
        <dbReference type="PROSITE-ProRule" id="PRU10141"/>
    </source>
</evidence>
<dbReference type="InterPro" id="IPR000719">
    <property type="entry name" value="Prot_kinase_dom"/>
</dbReference>
<feature type="compositionally biased region" description="Polar residues" evidence="23">
    <location>
        <begin position="47"/>
        <end position="57"/>
    </location>
</feature>
<comment type="catalytic activity">
    <reaction evidence="16">
        <text>L-threonyl-[protein] + ATP = O-phospho-L-threonyl-[protein] + ADP + H(+)</text>
        <dbReference type="Rhea" id="RHEA:46608"/>
        <dbReference type="Rhea" id="RHEA-COMP:11060"/>
        <dbReference type="Rhea" id="RHEA-COMP:11605"/>
        <dbReference type="ChEBI" id="CHEBI:15378"/>
        <dbReference type="ChEBI" id="CHEBI:30013"/>
        <dbReference type="ChEBI" id="CHEBI:30616"/>
        <dbReference type="ChEBI" id="CHEBI:61977"/>
        <dbReference type="ChEBI" id="CHEBI:456216"/>
        <dbReference type="EC" id="2.7.11.1"/>
    </reaction>
</comment>
<feature type="compositionally biased region" description="Low complexity" evidence="23">
    <location>
        <begin position="79"/>
        <end position="123"/>
    </location>
</feature>
<evidence type="ECO:0000259" key="24">
    <source>
        <dbReference type="PROSITE" id="PS50011"/>
    </source>
</evidence>
<dbReference type="EC" id="2.7.11.1" evidence="5"/>
<dbReference type="CDD" id="cd12196">
    <property type="entry name" value="MARK1-3_C"/>
    <property type="match status" value="1"/>
</dbReference>
<feature type="compositionally biased region" description="Low complexity" evidence="23">
    <location>
        <begin position="627"/>
        <end position="641"/>
    </location>
</feature>
<dbReference type="PROSITE" id="PS50032">
    <property type="entry name" value="KA1"/>
    <property type="match status" value="1"/>
</dbReference>
<dbReference type="Proteomes" id="UP000053676">
    <property type="component" value="Unassembled WGS sequence"/>
</dbReference>
<evidence type="ECO:0000256" key="6">
    <source>
        <dbReference type="ARBA" id="ARBA00022475"/>
    </source>
</evidence>
<dbReference type="FunFam" id="1.10.510.10:FF:001032">
    <property type="entry name" value="KP78b, isoform A"/>
    <property type="match status" value="1"/>
</dbReference>
<dbReference type="CDD" id="cd14072">
    <property type="entry name" value="STKc_MARK"/>
    <property type="match status" value="1"/>
</dbReference>
<dbReference type="GO" id="GO:0035556">
    <property type="term" value="P:intracellular signal transduction"/>
    <property type="evidence" value="ECO:0007669"/>
    <property type="project" value="TreeGrafter"/>
</dbReference>
<dbReference type="GO" id="GO:0042995">
    <property type="term" value="C:cell projection"/>
    <property type="evidence" value="ECO:0007669"/>
    <property type="project" value="UniProtKB-SubCell"/>
</dbReference>
<dbReference type="PANTHER" id="PTHR24346:SF82">
    <property type="entry name" value="KP78A-RELATED"/>
    <property type="match status" value="1"/>
</dbReference>